<dbReference type="PROSITE" id="PS50042">
    <property type="entry name" value="CNMP_BINDING_3"/>
    <property type="match status" value="1"/>
</dbReference>
<gene>
    <name evidence="2" type="ORF">MAIT1_03077</name>
</gene>
<dbReference type="Pfam" id="PF00027">
    <property type="entry name" value="cNMP_binding"/>
    <property type="match status" value="1"/>
</dbReference>
<name>A0A1Y2K6H8_9PROT</name>
<dbReference type="AlphaFoldDB" id="A0A1Y2K6H8"/>
<dbReference type="PANTHER" id="PTHR11635:SF152">
    <property type="entry name" value="CAMP-DEPENDENT PROTEIN KINASE TYPE I REGULATORY SUBUNIT-RELATED"/>
    <property type="match status" value="1"/>
</dbReference>
<evidence type="ECO:0000259" key="1">
    <source>
        <dbReference type="PROSITE" id="PS50042"/>
    </source>
</evidence>
<sequence length="181" mass="19742">MLIMKLLAEVPFFWSFTEQERQVFADDEESLFVTLAANEKLCSEGDEDQALYILVKGTADVTINAKAGVRVATLEPGAVIGEMSFLTGAPRSAHVTAVEPLVAFRIDSAALEKLDSEIQLKFKDQMLSIMVERLNQTNAQVSELRSLLTEALDSLAKQQAGNQALTEALRKQAAQAQAARA</sequence>
<keyword evidence="3" id="KW-1185">Reference proteome</keyword>
<dbReference type="STRING" id="1434232.MAIT1_03077"/>
<feature type="domain" description="Cyclic nucleotide-binding" evidence="1">
    <location>
        <begin position="12"/>
        <end position="114"/>
    </location>
</feature>
<dbReference type="Proteomes" id="UP000194003">
    <property type="component" value="Unassembled WGS sequence"/>
</dbReference>
<organism evidence="2 3">
    <name type="scientific">Magnetofaba australis IT-1</name>
    <dbReference type="NCBI Taxonomy" id="1434232"/>
    <lineage>
        <taxon>Bacteria</taxon>
        <taxon>Pseudomonadati</taxon>
        <taxon>Pseudomonadota</taxon>
        <taxon>Magnetococcia</taxon>
        <taxon>Magnetococcales</taxon>
        <taxon>Magnetococcaceae</taxon>
        <taxon>Magnetofaba</taxon>
    </lineage>
</organism>
<evidence type="ECO:0000313" key="3">
    <source>
        <dbReference type="Proteomes" id="UP000194003"/>
    </source>
</evidence>
<comment type="caution">
    <text evidence="2">The sequence shown here is derived from an EMBL/GenBank/DDBJ whole genome shotgun (WGS) entry which is preliminary data.</text>
</comment>
<dbReference type="PANTHER" id="PTHR11635">
    <property type="entry name" value="CAMP-DEPENDENT PROTEIN KINASE REGULATORY CHAIN"/>
    <property type="match status" value="1"/>
</dbReference>
<proteinExistence type="predicted"/>
<dbReference type="OrthoDB" id="3525895at2"/>
<dbReference type="RefSeq" id="WP_158089363.1">
    <property type="nucleotide sequence ID" value="NZ_LVJN01000018.1"/>
</dbReference>
<dbReference type="InterPro" id="IPR000595">
    <property type="entry name" value="cNMP-bd_dom"/>
</dbReference>
<reference evidence="2 3" key="1">
    <citation type="journal article" date="2016" name="BMC Genomics">
        <title>Combined genomic and structural analyses of a cultured magnetotactic bacterium reveals its niche adaptation to a dynamic environment.</title>
        <authorList>
            <person name="Araujo A.C."/>
            <person name="Morillo V."/>
            <person name="Cypriano J."/>
            <person name="Teixeira L.C."/>
            <person name="Leao P."/>
            <person name="Lyra S."/>
            <person name="Almeida L.G."/>
            <person name="Bazylinski D.A."/>
            <person name="Vasconcellos A.T."/>
            <person name="Abreu F."/>
            <person name="Lins U."/>
        </authorList>
    </citation>
    <scope>NUCLEOTIDE SEQUENCE [LARGE SCALE GENOMIC DNA]</scope>
    <source>
        <strain evidence="2 3">IT-1</strain>
    </source>
</reference>
<dbReference type="InterPro" id="IPR018490">
    <property type="entry name" value="cNMP-bd_dom_sf"/>
</dbReference>
<dbReference type="CDD" id="cd00038">
    <property type="entry name" value="CAP_ED"/>
    <property type="match status" value="1"/>
</dbReference>
<dbReference type="EMBL" id="LVJN01000018">
    <property type="protein sequence ID" value="OSM04958.1"/>
    <property type="molecule type" value="Genomic_DNA"/>
</dbReference>
<dbReference type="SUPFAM" id="SSF51206">
    <property type="entry name" value="cAMP-binding domain-like"/>
    <property type="match status" value="1"/>
</dbReference>
<dbReference type="PRINTS" id="PR00103">
    <property type="entry name" value="CAMPKINASE"/>
</dbReference>
<protein>
    <submittedName>
        <fullName evidence="2">Putative cyclic nucleotide-binding protein</fullName>
    </submittedName>
</protein>
<dbReference type="GO" id="GO:0005829">
    <property type="term" value="C:cytosol"/>
    <property type="evidence" value="ECO:0007669"/>
    <property type="project" value="TreeGrafter"/>
</dbReference>
<evidence type="ECO:0000313" key="2">
    <source>
        <dbReference type="EMBL" id="OSM04958.1"/>
    </source>
</evidence>
<dbReference type="GO" id="GO:0005952">
    <property type="term" value="C:cAMP-dependent protein kinase complex"/>
    <property type="evidence" value="ECO:0007669"/>
    <property type="project" value="InterPro"/>
</dbReference>
<dbReference type="InterPro" id="IPR050503">
    <property type="entry name" value="cAMP-dep_PK_reg_su-like"/>
</dbReference>
<dbReference type="Gene3D" id="2.60.120.10">
    <property type="entry name" value="Jelly Rolls"/>
    <property type="match status" value="1"/>
</dbReference>
<dbReference type="SMART" id="SM00100">
    <property type="entry name" value="cNMP"/>
    <property type="match status" value="1"/>
</dbReference>
<accession>A0A1Y2K6H8</accession>
<dbReference type="InterPro" id="IPR014710">
    <property type="entry name" value="RmlC-like_jellyroll"/>
</dbReference>